<keyword evidence="2" id="KW-1185">Reference proteome</keyword>
<name>A0A4Y8WTG5_9PORP</name>
<comment type="caution">
    <text evidence="1">The sequence shown here is derived from an EMBL/GenBank/DDBJ whole genome shotgun (WGS) entry which is preliminary data.</text>
</comment>
<accession>A0A4Y8WTG5</accession>
<dbReference type="Proteomes" id="UP000297225">
    <property type="component" value="Unassembled WGS sequence"/>
</dbReference>
<sequence length="215" mass="24500">MSRIILGNRSYIQKFFLLLLFFIAVSPSVVAQVVEKSSIPAPVVKGYIVPATVFDGDTMPNLSLPVVHIFKPLRLDTREQQLAYRRLVRDVKKALPFAKIVSATLMETYEYMETLPTERDKTRHVRQLEKDLLKQFTPQLRKLTLNQGKLLIKLIERETGTSSYGLIDAFLGRFSAGFWNTLANTFGASLKTTWEPEGEDAVIERVCIMVERGYI</sequence>
<dbReference type="GeneID" id="66796560"/>
<dbReference type="OrthoDB" id="1491885at2"/>
<dbReference type="AlphaFoldDB" id="A0A4Y8WTG5"/>
<dbReference type="Pfam" id="PF14127">
    <property type="entry name" value="DUF4294"/>
    <property type="match status" value="1"/>
</dbReference>
<evidence type="ECO:0000313" key="2">
    <source>
        <dbReference type="Proteomes" id="UP000297225"/>
    </source>
</evidence>
<evidence type="ECO:0000313" key="1">
    <source>
        <dbReference type="EMBL" id="TFH97336.1"/>
    </source>
</evidence>
<protein>
    <submittedName>
        <fullName evidence="1">DUF4294 domain-containing protein</fullName>
    </submittedName>
</protein>
<reference evidence="1 2" key="1">
    <citation type="submission" date="2019-03" db="EMBL/GenBank/DDBJ databases">
        <title>Porphyromonas levii Isolated from the Uterus of Dairy Cows.</title>
        <authorList>
            <person name="Francis A.M."/>
        </authorList>
    </citation>
    <scope>NUCLEOTIDE SEQUENCE [LARGE SCALE GENOMIC DNA]</scope>
    <source>
        <strain evidence="1 2">AF5678</strain>
    </source>
</reference>
<proteinExistence type="predicted"/>
<dbReference type="STRING" id="1122973.GCA_000379925_00467"/>
<dbReference type="RefSeq" id="WP_018357736.1">
    <property type="nucleotide sequence ID" value="NZ_CP197400.1"/>
</dbReference>
<gene>
    <name evidence="1" type="ORF">E4P47_00655</name>
</gene>
<dbReference type="InterPro" id="IPR025636">
    <property type="entry name" value="DUF4294"/>
</dbReference>
<organism evidence="1 2">
    <name type="scientific">Porphyromonas levii</name>
    <dbReference type="NCBI Taxonomy" id="28114"/>
    <lineage>
        <taxon>Bacteria</taxon>
        <taxon>Pseudomonadati</taxon>
        <taxon>Bacteroidota</taxon>
        <taxon>Bacteroidia</taxon>
        <taxon>Bacteroidales</taxon>
        <taxon>Porphyromonadaceae</taxon>
        <taxon>Porphyromonas</taxon>
    </lineage>
</organism>
<dbReference type="EMBL" id="SPNC01000004">
    <property type="protein sequence ID" value="TFH97336.1"/>
    <property type="molecule type" value="Genomic_DNA"/>
</dbReference>